<evidence type="ECO:0000256" key="3">
    <source>
        <dbReference type="ARBA" id="ARBA00012438"/>
    </source>
</evidence>
<dbReference type="GO" id="GO:0004673">
    <property type="term" value="F:protein histidine kinase activity"/>
    <property type="evidence" value="ECO:0007669"/>
    <property type="project" value="UniProtKB-EC"/>
</dbReference>
<dbReference type="Proteomes" id="UP000306585">
    <property type="component" value="Unassembled WGS sequence"/>
</dbReference>
<keyword evidence="4" id="KW-0597">Phosphoprotein</keyword>
<gene>
    <name evidence="12" type="ORF">FEF65_05545</name>
</gene>
<protein>
    <recommendedName>
        <fullName evidence="3">histidine kinase</fullName>
        <ecNumber evidence="3">2.7.13.3</ecNumber>
    </recommendedName>
</protein>
<dbReference type="RefSeq" id="WP_138238807.1">
    <property type="nucleotide sequence ID" value="NZ_VBRY01000004.1"/>
</dbReference>
<evidence type="ECO:0000256" key="1">
    <source>
        <dbReference type="ARBA" id="ARBA00000085"/>
    </source>
</evidence>
<evidence type="ECO:0000256" key="5">
    <source>
        <dbReference type="ARBA" id="ARBA00022679"/>
    </source>
</evidence>
<evidence type="ECO:0000256" key="7">
    <source>
        <dbReference type="ARBA" id="ARBA00022777"/>
    </source>
</evidence>
<organism evidence="12 13">
    <name type="scientific">Mariprofundus erugo</name>
    <dbReference type="NCBI Taxonomy" id="2528639"/>
    <lineage>
        <taxon>Bacteria</taxon>
        <taxon>Pseudomonadati</taxon>
        <taxon>Pseudomonadota</taxon>
        <taxon>Candidatius Mariprofundia</taxon>
        <taxon>Mariprofundales</taxon>
        <taxon>Mariprofundaceae</taxon>
        <taxon>Mariprofundus</taxon>
    </lineage>
</organism>
<evidence type="ECO:0000256" key="8">
    <source>
        <dbReference type="ARBA" id="ARBA00022989"/>
    </source>
</evidence>
<name>A0A5R9GPK9_9PROT</name>
<dbReference type="GO" id="GO:0005886">
    <property type="term" value="C:plasma membrane"/>
    <property type="evidence" value="ECO:0007669"/>
    <property type="project" value="TreeGrafter"/>
</dbReference>
<evidence type="ECO:0000259" key="11">
    <source>
        <dbReference type="PROSITE" id="PS50109"/>
    </source>
</evidence>
<dbReference type="Pfam" id="PF02518">
    <property type="entry name" value="HATPase_c"/>
    <property type="match status" value="1"/>
</dbReference>
<dbReference type="InterPro" id="IPR050428">
    <property type="entry name" value="TCS_sensor_his_kinase"/>
</dbReference>
<keyword evidence="8 10" id="KW-1133">Transmembrane helix</keyword>
<dbReference type="AlphaFoldDB" id="A0A5R9GPK9"/>
<keyword evidence="7" id="KW-0418">Kinase</keyword>
<evidence type="ECO:0000256" key="10">
    <source>
        <dbReference type="SAM" id="Phobius"/>
    </source>
</evidence>
<dbReference type="PANTHER" id="PTHR45436">
    <property type="entry name" value="SENSOR HISTIDINE KINASE YKOH"/>
    <property type="match status" value="1"/>
</dbReference>
<keyword evidence="6 10" id="KW-0812">Transmembrane</keyword>
<dbReference type="InterPro" id="IPR003594">
    <property type="entry name" value="HATPase_dom"/>
</dbReference>
<dbReference type="EMBL" id="VBRY01000004">
    <property type="protein sequence ID" value="TLS67910.1"/>
    <property type="molecule type" value="Genomic_DNA"/>
</dbReference>
<dbReference type="PANTHER" id="PTHR45436:SF5">
    <property type="entry name" value="SENSOR HISTIDINE KINASE TRCS"/>
    <property type="match status" value="1"/>
</dbReference>
<dbReference type="SUPFAM" id="SSF55874">
    <property type="entry name" value="ATPase domain of HSP90 chaperone/DNA topoisomerase II/histidine kinase"/>
    <property type="match status" value="1"/>
</dbReference>
<evidence type="ECO:0000313" key="12">
    <source>
        <dbReference type="EMBL" id="TLS67910.1"/>
    </source>
</evidence>
<keyword evidence="9 10" id="KW-0472">Membrane</keyword>
<dbReference type="PROSITE" id="PS50109">
    <property type="entry name" value="HIS_KIN"/>
    <property type="match status" value="1"/>
</dbReference>
<dbReference type="InterPro" id="IPR004358">
    <property type="entry name" value="Sig_transdc_His_kin-like_C"/>
</dbReference>
<evidence type="ECO:0000256" key="9">
    <source>
        <dbReference type="ARBA" id="ARBA00023136"/>
    </source>
</evidence>
<feature type="transmembrane region" description="Helical" evidence="10">
    <location>
        <begin position="156"/>
        <end position="175"/>
    </location>
</feature>
<keyword evidence="13" id="KW-1185">Reference proteome</keyword>
<feature type="domain" description="Histidine kinase" evidence="11">
    <location>
        <begin position="235"/>
        <end position="433"/>
    </location>
</feature>
<dbReference type="PRINTS" id="PR00344">
    <property type="entry name" value="BCTRLSENSOR"/>
</dbReference>
<dbReference type="InterPro" id="IPR005467">
    <property type="entry name" value="His_kinase_dom"/>
</dbReference>
<proteinExistence type="predicted"/>
<dbReference type="GO" id="GO:0000160">
    <property type="term" value="P:phosphorelay signal transduction system"/>
    <property type="evidence" value="ECO:0007669"/>
    <property type="project" value="TreeGrafter"/>
</dbReference>
<dbReference type="SMART" id="SM00387">
    <property type="entry name" value="HATPase_c"/>
    <property type="match status" value="1"/>
</dbReference>
<sequence>MYSLNRRLTLSLAASLVLFFLAQTVMIGREVETLTEQNLLSRLKHDQEALLTALNWQPPDRPVIEPLRIPEIYQRPFSGHYYQIDVAGMTMHSRSLWDEQLPVQHEEIARDIEGPVGQRLLLLTQSVTLHGQTVKICTAEDISHIEATTSSFQRHLLLFAAAAVLALLVLQGWLVQNGLKPLQRIRNQLSQLEKGEIDRVTITTPSEIMPLVEEINRLVQLIRMRLDRSRHALGDLAHALKTPLSVAGQIIQRQADTPDVAELRQQLKNIEHRIDRELARARTAGRAPGGNWADPSADLNDLTRMLNRIFPAKEITLNLSGMATVVADREDMLEVFGNLLENGCKWARTQVRCTIRHELGELVINVEDDGPGIDDAAGELLLQRGVRLDESTPGHGLGLSIVNEIVEAYDGTITLGRSAELHGLCVTMTLPQP</sequence>
<evidence type="ECO:0000256" key="2">
    <source>
        <dbReference type="ARBA" id="ARBA00004370"/>
    </source>
</evidence>
<evidence type="ECO:0000313" key="13">
    <source>
        <dbReference type="Proteomes" id="UP000306585"/>
    </source>
</evidence>
<evidence type="ECO:0000256" key="4">
    <source>
        <dbReference type="ARBA" id="ARBA00022553"/>
    </source>
</evidence>
<dbReference type="EC" id="2.7.13.3" evidence="3"/>
<evidence type="ECO:0000256" key="6">
    <source>
        <dbReference type="ARBA" id="ARBA00022692"/>
    </source>
</evidence>
<dbReference type="Gene3D" id="3.30.565.10">
    <property type="entry name" value="Histidine kinase-like ATPase, C-terminal domain"/>
    <property type="match status" value="1"/>
</dbReference>
<comment type="catalytic activity">
    <reaction evidence="1">
        <text>ATP + protein L-histidine = ADP + protein N-phospho-L-histidine.</text>
        <dbReference type="EC" id="2.7.13.3"/>
    </reaction>
</comment>
<dbReference type="Gene3D" id="1.10.287.130">
    <property type="match status" value="1"/>
</dbReference>
<comment type="caution">
    <text evidence="12">The sequence shown here is derived from an EMBL/GenBank/DDBJ whole genome shotgun (WGS) entry which is preliminary data.</text>
</comment>
<keyword evidence="5" id="KW-0808">Transferase</keyword>
<reference evidence="12 13" key="1">
    <citation type="journal article" date="2019" name="Appl. Environ. Microbiol.">
        <title>Environmental Evidence and Genomic Insight of Iron-oxidizing Bacteria Preference Towards More Corrosion Resistant Stainless Steel at Higher Salinities.</title>
        <authorList>
            <person name="Garrison C.E."/>
            <person name="Price K.A."/>
            <person name="Field E.K."/>
        </authorList>
    </citation>
    <scope>NUCLEOTIDE SEQUENCE [LARGE SCALE GENOMIC DNA]</scope>
    <source>
        <strain evidence="12 13">P3</strain>
    </source>
</reference>
<accession>A0A5R9GPK9</accession>
<dbReference type="InterPro" id="IPR036890">
    <property type="entry name" value="HATPase_C_sf"/>
</dbReference>
<comment type="subcellular location">
    <subcellularLocation>
        <location evidence="2">Membrane</location>
    </subcellularLocation>
</comment>